<name>A0AAW0GR69_9APHY</name>
<comment type="caution">
    <text evidence="2">The sequence shown here is derived from an EMBL/GenBank/DDBJ whole genome shotgun (WGS) entry which is preliminary data.</text>
</comment>
<keyword evidence="3" id="KW-1185">Reference proteome</keyword>
<dbReference type="PANTHER" id="PTHR47534:SF3">
    <property type="entry name" value="ALCOHOL DEHYDROGENASE-LIKE C-TERMINAL DOMAIN-CONTAINING PROTEIN"/>
    <property type="match status" value="1"/>
</dbReference>
<dbReference type="AlphaFoldDB" id="A0AAW0GR69"/>
<gene>
    <name evidence="2" type="ORF">QCA50_004097</name>
</gene>
<dbReference type="InterPro" id="IPR052228">
    <property type="entry name" value="Sec_Metab_Biosynth_Oxidored"/>
</dbReference>
<sequence>MKNVRATTNSLLERLPKLNYLAITCGILSFKGRDETEEGIDTKLAVHYYGRWRFINDLMPLVQKAKDAGEDSKVLTVFAPGAGGKIDRDDFGLKKHFSLTAAALQGPSYNDVMVKSLTKRYPGIAFCHASPGVVRTGLGSRSSSWILRSLGTFTNILLYPVSYSEETAGENMLWAMLNSGPGASRRNDKGDDIGDSRYFGSEEIEKELWEHTEEEMRRALS</sequence>
<accession>A0AAW0GR69</accession>
<dbReference type="PANTHER" id="PTHR47534">
    <property type="entry name" value="YALI0E05731P"/>
    <property type="match status" value="1"/>
</dbReference>
<dbReference type="GO" id="GO:0016491">
    <property type="term" value="F:oxidoreductase activity"/>
    <property type="evidence" value="ECO:0007669"/>
    <property type="project" value="UniProtKB-KW"/>
</dbReference>
<evidence type="ECO:0000313" key="3">
    <source>
        <dbReference type="Proteomes" id="UP001385951"/>
    </source>
</evidence>
<organism evidence="2 3">
    <name type="scientific">Cerrena zonata</name>
    <dbReference type="NCBI Taxonomy" id="2478898"/>
    <lineage>
        <taxon>Eukaryota</taxon>
        <taxon>Fungi</taxon>
        <taxon>Dikarya</taxon>
        <taxon>Basidiomycota</taxon>
        <taxon>Agaricomycotina</taxon>
        <taxon>Agaricomycetes</taxon>
        <taxon>Polyporales</taxon>
        <taxon>Cerrenaceae</taxon>
        <taxon>Cerrena</taxon>
    </lineage>
</organism>
<proteinExistence type="predicted"/>
<reference evidence="2 3" key="1">
    <citation type="submission" date="2022-09" db="EMBL/GenBank/DDBJ databases">
        <authorList>
            <person name="Palmer J.M."/>
        </authorList>
    </citation>
    <scope>NUCLEOTIDE SEQUENCE [LARGE SCALE GENOMIC DNA]</scope>
    <source>
        <strain evidence="2 3">DSM 7382</strain>
    </source>
</reference>
<protein>
    <submittedName>
        <fullName evidence="2">Uncharacterized protein</fullName>
    </submittedName>
</protein>
<dbReference type="EMBL" id="JASBNA010000004">
    <property type="protein sequence ID" value="KAK7692472.1"/>
    <property type="molecule type" value="Genomic_DNA"/>
</dbReference>
<evidence type="ECO:0000256" key="1">
    <source>
        <dbReference type="ARBA" id="ARBA00023002"/>
    </source>
</evidence>
<dbReference type="Proteomes" id="UP001385951">
    <property type="component" value="Unassembled WGS sequence"/>
</dbReference>
<evidence type="ECO:0000313" key="2">
    <source>
        <dbReference type="EMBL" id="KAK7692472.1"/>
    </source>
</evidence>
<keyword evidence="1" id="KW-0560">Oxidoreductase</keyword>
<dbReference type="Gene3D" id="3.40.50.720">
    <property type="entry name" value="NAD(P)-binding Rossmann-like Domain"/>
    <property type="match status" value="1"/>
</dbReference>